<dbReference type="Gene3D" id="3.30.2010.20">
    <property type="match status" value="1"/>
</dbReference>
<gene>
    <name evidence="1" type="ORF">A2856_03550</name>
</gene>
<dbReference type="InterPro" id="IPR038555">
    <property type="entry name" value="Zincin_1_sf"/>
</dbReference>
<evidence type="ECO:0008006" key="3">
    <source>
        <dbReference type="Google" id="ProtNLM"/>
    </source>
</evidence>
<dbReference type="SUPFAM" id="SSF55486">
    <property type="entry name" value="Metalloproteases ('zincins'), catalytic domain"/>
    <property type="match status" value="1"/>
</dbReference>
<name>A0A1F7TJZ3_9BACT</name>
<dbReference type="Pfam" id="PF06262">
    <property type="entry name" value="Zincin_1"/>
    <property type="match status" value="1"/>
</dbReference>
<dbReference type="AlphaFoldDB" id="A0A1F7TJZ3"/>
<reference evidence="1 2" key="1">
    <citation type="journal article" date="2016" name="Nat. Commun.">
        <title>Thousands of microbial genomes shed light on interconnected biogeochemical processes in an aquifer system.</title>
        <authorList>
            <person name="Anantharaman K."/>
            <person name="Brown C.T."/>
            <person name="Hug L.A."/>
            <person name="Sharon I."/>
            <person name="Castelle C.J."/>
            <person name="Probst A.J."/>
            <person name="Thomas B.C."/>
            <person name="Singh A."/>
            <person name="Wilkins M.J."/>
            <person name="Karaoz U."/>
            <person name="Brodie E.L."/>
            <person name="Williams K.H."/>
            <person name="Hubbard S.S."/>
            <person name="Banfield J.F."/>
        </authorList>
    </citation>
    <scope>NUCLEOTIDE SEQUENCE [LARGE SCALE GENOMIC DNA]</scope>
</reference>
<dbReference type="InterPro" id="IPR010428">
    <property type="entry name" value="Zincin_1"/>
</dbReference>
<evidence type="ECO:0000313" key="2">
    <source>
        <dbReference type="Proteomes" id="UP000177885"/>
    </source>
</evidence>
<evidence type="ECO:0000313" key="1">
    <source>
        <dbReference type="EMBL" id="OGL66272.1"/>
    </source>
</evidence>
<dbReference type="STRING" id="1802385.A2856_03550"/>
<sequence>MSIMDRTLFEQLAAEAFDLLPDHVVAELDNVAVVVEDRSPDSDRLGEYQGIPQIERSDLDVAPLPDRVVVFMEDVLEECGEAEEDVREEIRRTLWHEIAHHFGWDDEDIEASEVKKGWREEPED</sequence>
<dbReference type="CDD" id="cd12952">
    <property type="entry name" value="MMP_ACEL2062"/>
    <property type="match status" value="1"/>
</dbReference>
<comment type="caution">
    <text evidence="1">The sequence shown here is derived from an EMBL/GenBank/DDBJ whole genome shotgun (WGS) entry which is preliminary data.</text>
</comment>
<dbReference type="Proteomes" id="UP000177885">
    <property type="component" value="Unassembled WGS sequence"/>
</dbReference>
<accession>A0A1F7TJZ3</accession>
<proteinExistence type="predicted"/>
<organism evidence="1 2">
    <name type="scientific">Candidatus Uhrbacteria bacterium RIFCSPHIGHO2_01_FULL_63_20</name>
    <dbReference type="NCBI Taxonomy" id="1802385"/>
    <lineage>
        <taxon>Bacteria</taxon>
        <taxon>Candidatus Uhriibacteriota</taxon>
    </lineage>
</organism>
<protein>
    <recommendedName>
        <fullName evidence="3">Metallopeptidase family protein</fullName>
    </recommendedName>
</protein>
<dbReference type="EMBL" id="MGDT01000008">
    <property type="protein sequence ID" value="OGL66272.1"/>
    <property type="molecule type" value="Genomic_DNA"/>
</dbReference>